<dbReference type="InterPro" id="IPR029063">
    <property type="entry name" value="SAM-dependent_MTases_sf"/>
</dbReference>
<dbReference type="InterPro" id="IPR007848">
    <property type="entry name" value="Small_mtfrase_dom"/>
</dbReference>
<dbReference type="HAMAP" id="MF_01872">
    <property type="entry name" value="tRNA_methyltr_YfiC"/>
    <property type="match status" value="1"/>
</dbReference>
<keyword evidence="2 7" id="KW-0489">Methyltransferase</keyword>
<reference evidence="7" key="1">
    <citation type="submission" date="2016-10" db="EMBL/GenBank/DDBJ databases">
        <title>Sequence of Gallionella enrichment culture.</title>
        <authorList>
            <person name="Poehlein A."/>
            <person name="Muehling M."/>
            <person name="Daniel R."/>
        </authorList>
    </citation>
    <scope>NUCLEOTIDE SEQUENCE</scope>
</reference>
<evidence type="ECO:0000256" key="5">
    <source>
        <dbReference type="ARBA" id="ARBA00022694"/>
    </source>
</evidence>
<keyword evidence="1" id="KW-0963">Cytoplasm</keyword>
<dbReference type="InterPro" id="IPR050210">
    <property type="entry name" value="tRNA_Adenine-N(6)_MTase"/>
</dbReference>
<organism evidence="7">
    <name type="scientific">mine drainage metagenome</name>
    <dbReference type="NCBI Taxonomy" id="410659"/>
    <lineage>
        <taxon>unclassified sequences</taxon>
        <taxon>metagenomes</taxon>
        <taxon>ecological metagenomes</taxon>
    </lineage>
</organism>
<evidence type="ECO:0000259" key="6">
    <source>
        <dbReference type="Pfam" id="PF05175"/>
    </source>
</evidence>
<dbReference type="PANTHER" id="PTHR47739:SF1">
    <property type="entry name" value="TRNA1(VAL) (ADENINE(37)-N6)-METHYLTRANSFERASE"/>
    <property type="match status" value="1"/>
</dbReference>
<dbReference type="InterPro" id="IPR022882">
    <property type="entry name" value="tRNA_adenine-N6_MeTrfase"/>
</dbReference>
<evidence type="ECO:0000256" key="1">
    <source>
        <dbReference type="ARBA" id="ARBA00022490"/>
    </source>
</evidence>
<proteinExistence type="inferred from homology"/>
<dbReference type="GO" id="GO:0003676">
    <property type="term" value="F:nucleic acid binding"/>
    <property type="evidence" value="ECO:0007669"/>
    <property type="project" value="InterPro"/>
</dbReference>
<dbReference type="Gene3D" id="3.40.50.150">
    <property type="entry name" value="Vaccinia Virus protein VP39"/>
    <property type="match status" value="1"/>
</dbReference>
<accession>A0A1J5SEJ1</accession>
<name>A0A1J5SEJ1_9ZZZZ</name>
<evidence type="ECO:0000256" key="4">
    <source>
        <dbReference type="ARBA" id="ARBA00022691"/>
    </source>
</evidence>
<dbReference type="GO" id="GO:0000179">
    <property type="term" value="F:rRNA (adenine-N6,N6-)-dimethyltransferase activity"/>
    <property type="evidence" value="ECO:0007669"/>
    <property type="project" value="InterPro"/>
</dbReference>
<dbReference type="InterPro" id="IPR002052">
    <property type="entry name" value="DNA_methylase_N6_adenine_CS"/>
</dbReference>
<keyword evidence="5" id="KW-0819">tRNA processing</keyword>
<dbReference type="PANTHER" id="PTHR47739">
    <property type="entry name" value="TRNA1(VAL) (ADENINE(37)-N6)-METHYLTRANSFERASE"/>
    <property type="match status" value="1"/>
</dbReference>
<comment type="caution">
    <text evidence="7">The sequence shown here is derived from an EMBL/GenBank/DDBJ whole genome shotgun (WGS) entry which is preliminary data.</text>
</comment>
<keyword evidence="3 7" id="KW-0808">Transferase</keyword>
<evidence type="ECO:0000256" key="2">
    <source>
        <dbReference type="ARBA" id="ARBA00022603"/>
    </source>
</evidence>
<dbReference type="CDD" id="cd02440">
    <property type="entry name" value="AdoMet_MTases"/>
    <property type="match status" value="1"/>
</dbReference>
<dbReference type="Pfam" id="PF05175">
    <property type="entry name" value="MTS"/>
    <property type="match status" value="1"/>
</dbReference>
<sequence length="249" mass="28537">MANSFFQFKQFTVQQEHCAMKVTTDACLFGAWCAFVVNRQPSAAHRSSSIVRRLLDIGTGTGLLSLMLAQKNSDIKIDAVEIDEHAATQAASNFQSSPWKERLQVHQTSIQQFNPSNQLFDFIISNPPFFHNDLKSDHAKRNLALHSEALSLEELLQSIKNNLTADGKFAVLLPYHRTAYFEKIAGTEKFYPEEKISVQQTPQHPFFRTMLLFSNQPATSTQKEIIIKDEFNDYSTEFKELLKDYYLYL</sequence>
<protein>
    <submittedName>
        <fullName evidence="7">tRNA1(Val) (Adenine(37)-N6)-methyltransferase</fullName>
        <ecNumber evidence="7">2.1.1.223</ecNumber>
    </submittedName>
</protein>
<dbReference type="PROSITE" id="PS01131">
    <property type="entry name" value="RRNA_A_DIMETH"/>
    <property type="match status" value="1"/>
</dbReference>
<dbReference type="GO" id="GO:0016430">
    <property type="term" value="F:tRNA (adenine-N6)-methyltransferase activity"/>
    <property type="evidence" value="ECO:0007669"/>
    <property type="project" value="InterPro"/>
</dbReference>
<dbReference type="InterPro" id="IPR020596">
    <property type="entry name" value="rRNA_Ade_Mease_Trfase_CS"/>
</dbReference>
<dbReference type="EMBL" id="MLJW01000098">
    <property type="protein sequence ID" value="OIR00132.1"/>
    <property type="molecule type" value="Genomic_DNA"/>
</dbReference>
<keyword evidence="4" id="KW-0949">S-adenosyl-L-methionine</keyword>
<dbReference type="AlphaFoldDB" id="A0A1J5SEJ1"/>
<feature type="domain" description="Methyltransferase small" evidence="6">
    <location>
        <begin position="51"/>
        <end position="140"/>
    </location>
</feature>
<dbReference type="EC" id="2.1.1.223" evidence="7"/>
<dbReference type="SUPFAM" id="SSF53335">
    <property type="entry name" value="S-adenosyl-L-methionine-dependent methyltransferases"/>
    <property type="match status" value="1"/>
</dbReference>
<gene>
    <name evidence="7" type="primary">yfiC_1</name>
    <name evidence="7" type="ORF">GALL_177780</name>
</gene>
<dbReference type="GO" id="GO:0008033">
    <property type="term" value="P:tRNA processing"/>
    <property type="evidence" value="ECO:0007669"/>
    <property type="project" value="UniProtKB-KW"/>
</dbReference>
<evidence type="ECO:0000256" key="3">
    <source>
        <dbReference type="ARBA" id="ARBA00022679"/>
    </source>
</evidence>
<evidence type="ECO:0000313" key="7">
    <source>
        <dbReference type="EMBL" id="OIR00132.1"/>
    </source>
</evidence>
<dbReference type="PROSITE" id="PS00092">
    <property type="entry name" value="N6_MTASE"/>
    <property type="match status" value="1"/>
</dbReference>